<dbReference type="GO" id="GO:0017057">
    <property type="term" value="F:6-phosphogluconolactonase activity"/>
    <property type="evidence" value="ECO:0007669"/>
    <property type="project" value="UniProtKB-UniRule"/>
</dbReference>
<dbReference type="InterPro" id="IPR006148">
    <property type="entry name" value="Glc/Gal-6P_isomerase"/>
</dbReference>
<keyword evidence="11" id="KW-1185">Reference proteome</keyword>
<evidence type="ECO:0000256" key="2">
    <source>
        <dbReference type="ARBA" id="ARBA00002681"/>
    </source>
</evidence>
<dbReference type="EMBL" id="WFKK01000054">
    <property type="protein sequence ID" value="KAB7885623.1"/>
    <property type="molecule type" value="Genomic_DNA"/>
</dbReference>
<gene>
    <name evidence="7 9" type="primary">pgl</name>
    <name evidence="10" type="ORF">GBG18_11575</name>
    <name evidence="9" type="ORF">GBG19_13735</name>
</gene>
<evidence type="ECO:0000313" key="9">
    <source>
        <dbReference type="EMBL" id="KAB7885623.1"/>
    </source>
</evidence>
<evidence type="ECO:0000313" key="11">
    <source>
        <dbReference type="Proteomes" id="UP000461010"/>
    </source>
</evidence>
<feature type="domain" description="Glucosamine/galactosamine-6-phosphate isomerase" evidence="8">
    <location>
        <begin position="27"/>
        <end position="240"/>
    </location>
</feature>
<proteinExistence type="inferred from homology"/>
<reference evidence="11 12" key="1">
    <citation type="submission" date="2019-10" db="EMBL/GenBank/DDBJ databases">
        <title>Poseidonibacter ostreae sp. nov., isolated from the gut of the Ostrea denselamellosa.</title>
        <authorList>
            <person name="Choi A."/>
        </authorList>
    </citation>
    <scope>NUCLEOTIDE SEQUENCE [LARGE SCALE GENOMIC DNA]</scope>
    <source>
        <strain evidence="9 12">SJOD-M-33</strain>
        <strain evidence="10 11">SJOD-M-5</strain>
    </source>
</reference>
<dbReference type="AlphaFoldDB" id="A0A6L4WPE5"/>
<evidence type="ECO:0000313" key="12">
    <source>
        <dbReference type="Proteomes" id="UP000472839"/>
    </source>
</evidence>
<dbReference type="Proteomes" id="UP000472839">
    <property type="component" value="Unassembled WGS sequence"/>
</dbReference>
<dbReference type="InterPro" id="IPR005900">
    <property type="entry name" value="6-phosphogluconolactonase_DevB"/>
</dbReference>
<dbReference type="Gene3D" id="3.40.50.1360">
    <property type="match status" value="1"/>
</dbReference>
<keyword evidence="7 9" id="KW-0378">Hydrolase</keyword>
<evidence type="ECO:0000256" key="4">
    <source>
        <dbReference type="ARBA" id="ARBA00010662"/>
    </source>
</evidence>
<protein>
    <recommendedName>
        <fullName evidence="6 7">6-phosphogluconolactonase</fullName>
        <shortName evidence="7">6PGL</shortName>
        <ecNumber evidence="5 7">3.1.1.31</ecNumber>
    </recommendedName>
</protein>
<dbReference type="GO" id="GO:0005975">
    <property type="term" value="P:carbohydrate metabolic process"/>
    <property type="evidence" value="ECO:0007669"/>
    <property type="project" value="UniProtKB-UniRule"/>
</dbReference>
<evidence type="ECO:0000256" key="7">
    <source>
        <dbReference type="RuleBase" id="RU365095"/>
    </source>
</evidence>
<dbReference type="NCBIfam" id="TIGR01198">
    <property type="entry name" value="pgl"/>
    <property type="match status" value="1"/>
</dbReference>
<evidence type="ECO:0000256" key="5">
    <source>
        <dbReference type="ARBA" id="ARBA00013198"/>
    </source>
</evidence>
<dbReference type="EMBL" id="WFKJ01000039">
    <property type="protein sequence ID" value="KAB7889156.1"/>
    <property type="molecule type" value="Genomic_DNA"/>
</dbReference>
<dbReference type="CDD" id="cd01400">
    <property type="entry name" value="6PGL"/>
    <property type="match status" value="1"/>
</dbReference>
<organism evidence="9 12">
    <name type="scientific">Poseidonibacter ostreae</name>
    <dbReference type="NCBI Taxonomy" id="2654171"/>
    <lineage>
        <taxon>Bacteria</taxon>
        <taxon>Pseudomonadati</taxon>
        <taxon>Campylobacterota</taxon>
        <taxon>Epsilonproteobacteria</taxon>
        <taxon>Campylobacterales</taxon>
        <taxon>Arcobacteraceae</taxon>
        <taxon>Poseidonibacter</taxon>
    </lineage>
</organism>
<evidence type="ECO:0000256" key="1">
    <source>
        <dbReference type="ARBA" id="ARBA00000832"/>
    </source>
</evidence>
<evidence type="ECO:0000256" key="3">
    <source>
        <dbReference type="ARBA" id="ARBA00004961"/>
    </source>
</evidence>
<dbReference type="PANTHER" id="PTHR11054:SF0">
    <property type="entry name" value="6-PHOSPHOGLUCONOLACTONASE"/>
    <property type="match status" value="1"/>
</dbReference>
<dbReference type="EC" id="3.1.1.31" evidence="5 7"/>
<dbReference type="InterPro" id="IPR037171">
    <property type="entry name" value="NagB/RpiA_transferase-like"/>
</dbReference>
<dbReference type="PANTHER" id="PTHR11054">
    <property type="entry name" value="6-PHOSPHOGLUCONOLACTONASE"/>
    <property type="match status" value="1"/>
</dbReference>
<evidence type="ECO:0000256" key="6">
    <source>
        <dbReference type="ARBA" id="ARBA00020337"/>
    </source>
</evidence>
<evidence type="ECO:0000259" key="8">
    <source>
        <dbReference type="Pfam" id="PF01182"/>
    </source>
</evidence>
<dbReference type="Proteomes" id="UP000461010">
    <property type="component" value="Unassembled WGS sequence"/>
</dbReference>
<dbReference type="Pfam" id="PF01182">
    <property type="entry name" value="Glucosamine_iso"/>
    <property type="match status" value="1"/>
</dbReference>
<dbReference type="GO" id="GO:0006098">
    <property type="term" value="P:pentose-phosphate shunt"/>
    <property type="evidence" value="ECO:0007669"/>
    <property type="project" value="UniProtKB-UniPathway"/>
</dbReference>
<comment type="function">
    <text evidence="2 7">Hydrolysis of 6-phosphogluconolactone to 6-phosphogluconate.</text>
</comment>
<evidence type="ECO:0000313" key="10">
    <source>
        <dbReference type="EMBL" id="KAB7889156.1"/>
    </source>
</evidence>
<comment type="catalytic activity">
    <reaction evidence="1 7">
        <text>6-phospho-D-glucono-1,5-lactone + H2O = 6-phospho-D-gluconate + H(+)</text>
        <dbReference type="Rhea" id="RHEA:12556"/>
        <dbReference type="ChEBI" id="CHEBI:15377"/>
        <dbReference type="ChEBI" id="CHEBI:15378"/>
        <dbReference type="ChEBI" id="CHEBI:57955"/>
        <dbReference type="ChEBI" id="CHEBI:58759"/>
        <dbReference type="EC" id="3.1.1.31"/>
    </reaction>
</comment>
<dbReference type="UniPathway" id="UPA00115">
    <property type="reaction ID" value="UER00409"/>
</dbReference>
<comment type="pathway">
    <text evidence="3 7">Carbohydrate degradation; pentose phosphate pathway; D-ribulose 5-phosphate from D-glucose 6-phosphate (oxidative stage): step 2/3.</text>
</comment>
<name>A0A6L4WPE5_9BACT</name>
<sequence>MVQQVLFLCLQKMKEFGMKTNFNSFKSSEELVDSFCKTIIEKLKNAIKTKEKAVLLVSGGNTPKVLFEKLSRCDIAWEKVIVSLVDERWVNKRDEDSNEKLVKEYLLKDKASKASFLSLYQDGVEAQDCVEFCSNLVKKELFPCDVLILGMGDDSHTASLFPNNEKLEEGINLKNESYCVSMTPLTAKHSRMSLTLSAILKADNIYLHIQGKNKKEVYEKALKEDDFLLSPISAVLKNEKKQIEVYYNE</sequence>
<dbReference type="InterPro" id="IPR039104">
    <property type="entry name" value="6PGL"/>
</dbReference>
<comment type="caution">
    <text evidence="9">The sequence shown here is derived from an EMBL/GenBank/DDBJ whole genome shotgun (WGS) entry which is preliminary data.</text>
</comment>
<accession>A0A6L4WPE5</accession>
<comment type="similarity">
    <text evidence="4 7">Belongs to the glucosamine/galactosamine-6-phosphate isomerase family. 6-phosphogluconolactonase subfamily.</text>
</comment>
<dbReference type="SUPFAM" id="SSF100950">
    <property type="entry name" value="NagB/RpiA/CoA transferase-like"/>
    <property type="match status" value="1"/>
</dbReference>